<organism evidence="2 3">
    <name type="scientific">Pseudomonas wadenswilerensis</name>
    <dbReference type="NCBI Taxonomy" id="1785161"/>
    <lineage>
        <taxon>Bacteria</taxon>
        <taxon>Pseudomonadati</taxon>
        <taxon>Pseudomonadota</taxon>
        <taxon>Gammaproteobacteria</taxon>
        <taxon>Pseudomonadales</taxon>
        <taxon>Pseudomonadaceae</taxon>
        <taxon>Pseudomonas</taxon>
    </lineage>
</organism>
<gene>
    <name evidence="2" type="primary">gltF3</name>
    <name evidence="2" type="ORF">CCOS864_04079</name>
</gene>
<protein>
    <submittedName>
        <fullName evidence="2">Protein GltF</fullName>
    </submittedName>
</protein>
<dbReference type="EMBL" id="UIDD01000010">
    <property type="protein sequence ID" value="SUQ64613.1"/>
    <property type="molecule type" value="Genomic_DNA"/>
</dbReference>
<keyword evidence="1" id="KW-0732">Signal</keyword>
<dbReference type="RefSeq" id="WP_115088148.1">
    <property type="nucleotide sequence ID" value="NZ_CBCSFG010000001.1"/>
</dbReference>
<dbReference type="AlphaFoldDB" id="A0A380T3M4"/>
<name>A0A380T3M4_9PSED</name>
<evidence type="ECO:0000313" key="2">
    <source>
        <dbReference type="EMBL" id="SUQ64613.1"/>
    </source>
</evidence>
<feature type="signal peptide" evidence="1">
    <location>
        <begin position="1"/>
        <end position="21"/>
    </location>
</feature>
<dbReference type="InterPro" id="IPR010546">
    <property type="entry name" value="DUF1120"/>
</dbReference>
<reference evidence="3" key="1">
    <citation type="submission" date="2018-07" db="EMBL/GenBank/DDBJ databases">
        <authorList>
            <person name="Blom J."/>
        </authorList>
    </citation>
    <scope>NUCLEOTIDE SEQUENCE [LARGE SCALE GENOMIC DNA]</scope>
    <source>
        <strain evidence="3">CCOS 864</strain>
    </source>
</reference>
<evidence type="ECO:0000313" key="3">
    <source>
        <dbReference type="Proteomes" id="UP000255177"/>
    </source>
</evidence>
<accession>A0A380T3M4</accession>
<dbReference type="Pfam" id="PF06551">
    <property type="entry name" value="DUF1120"/>
    <property type="match status" value="1"/>
</dbReference>
<sequence>MKNSVLSLAVLMSLATANAMAATTDLTVTGIITPAACTPTLSNGGLVEYGSLALTDLEDTPSQYNLPAKSLNFAIECSAPTTFALIANDNRRDSSPASPWLFGLGKHQDQSIGQYGMSWQYESTVVDGAQGLNLVSEDGGNSWTNVINGGLFDAGRAPNTLTGFSSGTNLGPTPATSVNVTMDVRGSINKGLTLNGAMELDGSATIEVIYL</sequence>
<proteinExistence type="predicted"/>
<evidence type="ECO:0000256" key="1">
    <source>
        <dbReference type="SAM" id="SignalP"/>
    </source>
</evidence>
<keyword evidence="3" id="KW-1185">Reference proteome</keyword>
<feature type="chain" id="PRO_5016639562" evidence="1">
    <location>
        <begin position="22"/>
        <end position="211"/>
    </location>
</feature>
<dbReference type="Proteomes" id="UP000255177">
    <property type="component" value="Unassembled WGS sequence"/>
</dbReference>